<accession>A0ABD5RPP0</accession>
<feature type="region of interest" description="Disordered" evidence="2">
    <location>
        <begin position="472"/>
        <end position="512"/>
    </location>
</feature>
<dbReference type="Pfam" id="PF00589">
    <property type="entry name" value="Phage_integrase"/>
    <property type="match status" value="1"/>
</dbReference>
<evidence type="ECO:0000256" key="2">
    <source>
        <dbReference type="SAM" id="MobiDB-lite"/>
    </source>
</evidence>
<comment type="caution">
    <text evidence="4">The sequence shown here is derived from an EMBL/GenBank/DDBJ whole genome shotgun (WGS) entry which is preliminary data.</text>
</comment>
<dbReference type="PANTHER" id="PTHR30349:SF87">
    <property type="entry name" value="TRANSPOSASE A"/>
    <property type="match status" value="1"/>
</dbReference>
<dbReference type="CDD" id="cd00397">
    <property type="entry name" value="DNA_BRE_C"/>
    <property type="match status" value="1"/>
</dbReference>
<feature type="domain" description="Tyr recombinase" evidence="3">
    <location>
        <begin position="156"/>
        <end position="349"/>
    </location>
</feature>
<dbReference type="Proteomes" id="UP001596099">
    <property type="component" value="Unassembled WGS sequence"/>
</dbReference>
<dbReference type="GO" id="GO:0006310">
    <property type="term" value="P:DNA recombination"/>
    <property type="evidence" value="ECO:0007669"/>
    <property type="project" value="UniProtKB-KW"/>
</dbReference>
<organism evidence="4 5">
    <name type="scientific">Halomarina salina</name>
    <dbReference type="NCBI Taxonomy" id="1872699"/>
    <lineage>
        <taxon>Archaea</taxon>
        <taxon>Methanobacteriati</taxon>
        <taxon>Methanobacteriota</taxon>
        <taxon>Stenosarchaea group</taxon>
        <taxon>Halobacteria</taxon>
        <taxon>Halobacteriales</taxon>
        <taxon>Natronomonadaceae</taxon>
        <taxon>Halomarina</taxon>
    </lineage>
</organism>
<evidence type="ECO:0000313" key="4">
    <source>
        <dbReference type="EMBL" id="MFC5972622.1"/>
    </source>
</evidence>
<name>A0ABD5RPP0_9EURY</name>
<dbReference type="EMBL" id="JBHSQH010000001">
    <property type="protein sequence ID" value="MFC5972622.1"/>
    <property type="molecule type" value="Genomic_DNA"/>
</dbReference>
<evidence type="ECO:0000313" key="5">
    <source>
        <dbReference type="Proteomes" id="UP001596099"/>
    </source>
</evidence>
<dbReference type="Gene3D" id="1.10.443.10">
    <property type="entry name" value="Intergrase catalytic core"/>
    <property type="match status" value="1"/>
</dbReference>
<feature type="region of interest" description="Disordered" evidence="2">
    <location>
        <begin position="205"/>
        <end position="225"/>
    </location>
</feature>
<feature type="compositionally biased region" description="Acidic residues" evidence="2">
    <location>
        <begin position="473"/>
        <end position="488"/>
    </location>
</feature>
<dbReference type="PROSITE" id="PS51898">
    <property type="entry name" value="TYR_RECOMBINASE"/>
    <property type="match status" value="1"/>
</dbReference>
<dbReference type="SUPFAM" id="SSF56349">
    <property type="entry name" value="DNA breaking-rejoining enzymes"/>
    <property type="match status" value="1"/>
</dbReference>
<evidence type="ECO:0000259" key="3">
    <source>
        <dbReference type="PROSITE" id="PS51898"/>
    </source>
</evidence>
<dbReference type="RefSeq" id="WP_247416178.1">
    <property type="nucleotide sequence ID" value="NZ_JALLGW010000001.1"/>
</dbReference>
<protein>
    <submittedName>
        <fullName evidence="4">Tyrosine-type recombinase/integrase</fullName>
    </submittedName>
</protein>
<evidence type="ECO:0000256" key="1">
    <source>
        <dbReference type="ARBA" id="ARBA00023172"/>
    </source>
</evidence>
<reference evidence="4 5" key="1">
    <citation type="journal article" date="2019" name="Int. J. Syst. Evol. Microbiol.">
        <title>The Global Catalogue of Microorganisms (GCM) 10K type strain sequencing project: providing services to taxonomists for standard genome sequencing and annotation.</title>
        <authorList>
            <consortium name="The Broad Institute Genomics Platform"/>
            <consortium name="The Broad Institute Genome Sequencing Center for Infectious Disease"/>
            <person name="Wu L."/>
            <person name="Ma J."/>
        </authorList>
    </citation>
    <scope>NUCLEOTIDE SEQUENCE [LARGE SCALE GENOMIC DNA]</scope>
    <source>
        <strain evidence="4 5">CGMCC 1.12543</strain>
    </source>
</reference>
<gene>
    <name evidence="4" type="ORF">ACFPYI_14890</name>
</gene>
<dbReference type="InterPro" id="IPR002104">
    <property type="entry name" value="Integrase_catalytic"/>
</dbReference>
<dbReference type="InterPro" id="IPR011010">
    <property type="entry name" value="DNA_brk_join_enz"/>
</dbReference>
<dbReference type="InterPro" id="IPR050090">
    <property type="entry name" value="Tyrosine_recombinase_XerCD"/>
</dbReference>
<keyword evidence="5" id="KW-1185">Reference proteome</keyword>
<keyword evidence="1" id="KW-0233">DNA recombination</keyword>
<sequence>MADVNDAGDLKGKLRRRKEQVVQAAKHPDDRDKDFKEHLDDAVIDDRDKSAIIKYEAFRKTRGKSINTRIADTSTLRNAAQRAEWPLLDFDFDRLSSLFSTLEGEYNLSESGMYGYQRALRGFYYWLEDETEKHGERDYSWYDSIAIQSPDASKPDDDDLLTVSDVESMKEACNNSRDRAIIAFLSDGHRVTLVSQLRVGDVDIQNTDDPTWEPNEDGVGQKGVPDSERTLIWSAADVRQWLRDHPDSENNQAPLFTVTNYDSNNPEECALSPDGIRSALRRIANRAGVEDKSINPHSFRAAAITHFVNDLKLTPSQIQHMTGWTDDALRMLNVYDRTGDKTRNNNIREAAGLPTAEEEENESFEALACWNCGEEGITSKTCPRCGVTTDPAERVGGTPEWLELFAEITDDEGFANDLIERQEVTDASDLGYLGYQQVTETLHEHLVRQAARADMEEDDQEKAREIARQWDDLFGDDGPLDAPDDMDVDGVGSMGGTSGIRALLNDDDDQGS</sequence>
<proteinExistence type="predicted"/>
<dbReference type="PANTHER" id="PTHR30349">
    <property type="entry name" value="PHAGE INTEGRASE-RELATED"/>
    <property type="match status" value="1"/>
</dbReference>
<feature type="region of interest" description="Disordered" evidence="2">
    <location>
        <begin position="1"/>
        <end position="34"/>
    </location>
</feature>
<dbReference type="InterPro" id="IPR013762">
    <property type="entry name" value="Integrase-like_cat_sf"/>
</dbReference>
<dbReference type="AlphaFoldDB" id="A0ABD5RPP0"/>